<keyword evidence="3" id="KW-1185">Reference proteome</keyword>
<sequence>MTQHDTEPSGRTLVRQASKDEKNNLDAEFTTIRQLSKKEFQDFTQASRLLYRYTNAWTWDAVVKAANEFSTILNSAADTANKSSNTINGADIARANLAMKQIGRTAQEWANEFNEPEWQSFDAIQAQVSELTTPGSLPSILFSLADDQYSQVIDFQVAPRIFPVEFQVTLTSDVVSNNSLPSPTHSVTFIHDALDKLAKLARLELISMQEKLEHAGKLLWTLQAECVYGVAAIVKDTDVQNFRETGNISLTQLPLASINPVMNAVRAAKQFERLKGRPRNTTRPGPTATPQAEQQNNSESTEKKRPNASNSRAGNDRQQQPVAVEPIDIQMLLEEISRLPPEVERRWSQALANEMRADNEKLNNKFMSLAVALTDQLMVREQEMRSRDENITIRQFPIRTDDADVFNTNPTPDEHAYQFLVAQAAAMKLFTEQTRLLLQAPSNFSVNLPSGRQESWWSSGAFSTLNDLAQVVVNLFHVSLEPAKDSHRKPHEPHPWLFYVRLIDQSFHSGHVEAALVHAARAVALIARQNGVTGDIDAKDLTNAPFLQQFPHAVSALFEIVTQITKGGNVSIATAWCLAHFWRDALSELAAKSLPLPIFSSRQTDQDIQGVENDR</sequence>
<organism evidence="2 3">
    <name type="scientific">Kibdelosporangium aridum</name>
    <dbReference type="NCBI Taxonomy" id="2030"/>
    <lineage>
        <taxon>Bacteria</taxon>
        <taxon>Bacillati</taxon>
        <taxon>Actinomycetota</taxon>
        <taxon>Actinomycetes</taxon>
        <taxon>Pseudonocardiales</taxon>
        <taxon>Pseudonocardiaceae</taxon>
        <taxon>Kibdelosporangium</taxon>
    </lineage>
</organism>
<accession>A0A1W2CJH1</accession>
<gene>
    <name evidence="2" type="ORF">SAMN05661093_02192</name>
</gene>
<proteinExistence type="predicted"/>
<evidence type="ECO:0000256" key="1">
    <source>
        <dbReference type="SAM" id="MobiDB-lite"/>
    </source>
</evidence>
<dbReference type="EMBL" id="FWXV01000002">
    <property type="protein sequence ID" value="SMC85387.1"/>
    <property type="molecule type" value="Genomic_DNA"/>
</dbReference>
<feature type="region of interest" description="Disordered" evidence="1">
    <location>
        <begin position="1"/>
        <end position="20"/>
    </location>
</feature>
<evidence type="ECO:0000313" key="2">
    <source>
        <dbReference type="EMBL" id="SMC85387.1"/>
    </source>
</evidence>
<feature type="compositionally biased region" description="Polar residues" evidence="1">
    <location>
        <begin position="279"/>
        <end position="299"/>
    </location>
</feature>
<reference evidence="2 3" key="1">
    <citation type="submission" date="2017-04" db="EMBL/GenBank/DDBJ databases">
        <authorList>
            <person name="Afonso C.L."/>
            <person name="Miller P.J."/>
            <person name="Scott M.A."/>
            <person name="Spackman E."/>
            <person name="Goraichik I."/>
            <person name="Dimitrov K.M."/>
            <person name="Suarez D.L."/>
            <person name="Swayne D.E."/>
        </authorList>
    </citation>
    <scope>NUCLEOTIDE SEQUENCE [LARGE SCALE GENOMIC DNA]</scope>
    <source>
        <strain evidence="2 3">DSM 43828</strain>
    </source>
</reference>
<evidence type="ECO:0000313" key="3">
    <source>
        <dbReference type="Proteomes" id="UP000192674"/>
    </source>
</evidence>
<dbReference type="AlphaFoldDB" id="A0A1W2CJH1"/>
<feature type="compositionally biased region" description="Polar residues" evidence="1">
    <location>
        <begin position="307"/>
        <end position="321"/>
    </location>
</feature>
<protein>
    <submittedName>
        <fullName evidence="2">Uncharacterized protein</fullName>
    </submittedName>
</protein>
<name>A0A1W2CJH1_KIBAR</name>
<dbReference type="RefSeq" id="WP_143446271.1">
    <property type="nucleotide sequence ID" value="NZ_FWXV01000002.1"/>
</dbReference>
<feature type="region of interest" description="Disordered" evidence="1">
    <location>
        <begin position="271"/>
        <end position="323"/>
    </location>
</feature>
<dbReference type="Proteomes" id="UP000192674">
    <property type="component" value="Unassembled WGS sequence"/>
</dbReference>